<sequence>MTAGVALLWGAATHTGARRVLNEDAFLAGGSVFFVADGMGGHDAGEVASAAAVEALRPLVGTAVVGADVVRDRVRLAHDAVRAIETAPGRGAGTTLSGIALTEQDGEPYWLVVNLGDSRTYRLAHGRLEQVSVDHSEVQELVDAGTITVDEARRHPRRNVVTRALGAPEDPVPDFWYLPVAARDRLLVCSDGLTIELPDRRIAAVLLTEPDPQAAADRLVEEAVAAGGRDNITVIVIDATGASDALERTAPRDGRVVDDEDTVPRADQWRGAPA</sequence>
<dbReference type="Gene3D" id="3.60.40.10">
    <property type="entry name" value="PPM-type phosphatase domain"/>
    <property type="match status" value="1"/>
</dbReference>
<dbReference type="CDD" id="cd00143">
    <property type="entry name" value="PP2Cc"/>
    <property type="match status" value="1"/>
</dbReference>
<gene>
    <name evidence="3" type="ordered locus">Isova_0603</name>
</gene>
<proteinExistence type="predicted"/>
<dbReference type="KEGG" id="iva:Isova_0603"/>
<organism evidence="4">
    <name type="scientific">Isoptericola variabilis (strain 225)</name>
    <dbReference type="NCBI Taxonomy" id="743718"/>
    <lineage>
        <taxon>Bacteria</taxon>
        <taxon>Bacillati</taxon>
        <taxon>Actinomycetota</taxon>
        <taxon>Actinomycetes</taxon>
        <taxon>Micrococcales</taxon>
        <taxon>Promicromonosporaceae</taxon>
        <taxon>Isoptericola</taxon>
    </lineage>
</organism>
<dbReference type="AlphaFoldDB" id="F6FVB7"/>
<keyword evidence="4" id="KW-1185">Reference proteome</keyword>
<dbReference type="Proteomes" id="UP000009236">
    <property type="component" value="Chromosome"/>
</dbReference>
<name>F6FVB7_ISOV2</name>
<dbReference type="PANTHER" id="PTHR47992">
    <property type="entry name" value="PROTEIN PHOSPHATASE"/>
    <property type="match status" value="1"/>
</dbReference>
<dbReference type="Pfam" id="PF13672">
    <property type="entry name" value="PP2C_2"/>
    <property type="match status" value="1"/>
</dbReference>
<evidence type="ECO:0000259" key="2">
    <source>
        <dbReference type="PROSITE" id="PS51746"/>
    </source>
</evidence>
<dbReference type="PROSITE" id="PS51746">
    <property type="entry name" value="PPM_2"/>
    <property type="match status" value="1"/>
</dbReference>
<feature type="compositionally biased region" description="Basic and acidic residues" evidence="1">
    <location>
        <begin position="248"/>
        <end position="268"/>
    </location>
</feature>
<reference evidence="3 4" key="1">
    <citation type="submission" date="2011-05" db="EMBL/GenBank/DDBJ databases">
        <title>Complete sequence of Isoptericola variabilis 225.</title>
        <authorList>
            <consortium name="US DOE Joint Genome Institute"/>
            <person name="Lucas S."/>
            <person name="Han J."/>
            <person name="Lapidus A."/>
            <person name="Cheng J.-F."/>
            <person name="Goodwin L."/>
            <person name="Pitluck S."/>
            <person name="Peters L."/>
            <person name="Mikhailova N."/>
            <person name="Zeytun A."/>
            <person name="Han C."/>
            <person name="Tapia R."/>
            <person name="Land M."/>
            <person name="Hauser L."/>
            <person name="Kyrpides N."/>
            <person name="Ivanova N."/>
            <person name="Pagani I."/>
            <person name="Siebers A."/>
            <person name="Allgaier M."/>
            <person name="Thelen M."/>
            <person name="Hugenholtz P."/>
            <person name="Gladden J."/>
            <person name="Woyke T."/>
        </authorList>
    </citation>
    <scope>NUCLEOTIDE SEQUENCE [LARGE SCALE GENOMIC DNA]</scope>
    <source>
        <strain evidence="4">225</strain>
    </source>
</reference>
<feature type="region of interest" description="Disordered" evidence="1">
    <location>
        <begin position="248"/>
        <end position="274"/>
    </location>
</feature>
<dbReference type="EMBL" id="CP002810">
    <property type="protein sequence ID" value="AEG43390.1"/>
    <property type="molecule type" value="Genomic_DNA"/>
</dbReference>
<evidence type="ECO:0000256" key="1">
    <source>
        <dbReference type="SAM" id="MobiDB-lite"/>
    </source>
</evidence>
<evidence type="ECO:0000313" key="3">
    <source>
        <dbReference type="EMBL" id="AEG43390.1"/>
    </source>
</evidence>
<dbReference type="InterPro" id="IPR001932">
    <property type="entry name" value="PPM-type_phosphatase-like_dom"/>
</dbReference>
<accession>F6FVB7</accession>
<dbReference type="eggNOG" id="COG0631">
    <property type="taxonomic scope" value="Bacteria"/>
</dbReference>
<dbReference type="InterPro" id="IPR036457">
    <property type="entry name" value="PPM-type-like_dom_sf"/>
</dbReference>
<dbReference type="STRING" id="743718.Isova_0603"/>
<dbReference type="HOGENOM" id="CLU_034545_0_0_11"/>
<protein>
    <submittedName>
        <fullName evidence="3">Protein serine/threonine phosphatase</fullName>
    </submittedName>
</protein>
<dbReference type="SMART" id="SM00331">
    <property type="entry name" value="PP2C_SIG"/>
    <property type="match status" value="1"/>
</dbReference>
<dbReference type="InterPro" id="IPR015655">
    <property type="entry name" value="PP2C"/>
</dbReference>
<evidence type="ECO:0000313" key="4">
    <source>
        <dbReference type="Proteomes" id="UP000009236"/>
    </source>
</evidence>
<dbReference type="GO" id="GO:0004722">
    <property type="term" value="F:protein serine/threonine phosphatase activity"/>
    <property type="evidence" value="ECO:0007669"/>
    <property type="project" value="InterPro"/>
</dbReference>
<feature type="domain" description="PPM-type phosphatase" evidence="2">
    <location>
        <begin position="8"/>
        <end position="239"/>
    </location>
</feature>
<dbReference type="RefSeq" id="WP_013837784.1">
    <property type="nucleotide sequence ID" value="NC_015588.1"/>
</dbReference>
<dbReference type="SMART" id="SM00332">
    <property type="entry name" value="PP2Cc"/>
    <property type="match status" value="1"/>
</dbReference>
<dbReference type="SUPFAM" id="SSF81606">
    <property type="entry name" value="PP2C-like"/>
    <property type="match status" value="1"/>
</dbReference>